<comment type="caution">
    <text evidence="4">The sequence shown here is derived from an EMBL/GenBank/DDBJ whole genome shotgun (WGS) entry which is preliminary data.</text>
</comment>
<dbReference type="InterPro" id="IPR035980">
    <property type="entry name" value="Ribosomal_bS6_sf"/>
</dbReference>
<evidence type="ECO:0000313" key="5">
    <source>
        <dbReference type="Proteomes" id="UP000499080"/>
    </source>
</evidence>
<comment type="similarity">
    <text evidence="1">Belongs to the bacterial ribosomal protein bS6 family.</text>
</comment>
<reference evidence="4 5" key="1">
    <citation type="journal article" date="2019" name="Sci. Rep.">
        <title>Orb-weaving spider Araneus ventricosus genome elucidates the spidroin gene catalogue.</title>
        <authorList>
            <person name="Kono N."/>
            <person name="Nakamura H."/>
            <person name="Ohtoshi R."/>
            <person name="Moran D.A.P."/>
            <person name="Shinohara A."/>
            <person name="Yoshida Y."/>
            <person name="Fujiwara M."/>
            <person name="Mori M."/>
            <person name="Tomita M."/>
            <person name="Arakawa K."/>
        </authorList>
    </citation>
    <scope>NUCLEOTIDE SEQUENCE [LARGE SCALE GENOMIC DNA]</scope>
</reference>
<keyword evidence="5" id="KW-1185">Reference proteome</keyword>
<dbReference type="CDD" id="cd15465">
    <property type="entry name" value="bS6_mito"/>
    <property type="match status" value="1"/>
</dbReference>
<dbReference type="Proteomes" id="UP000499080">
    <property type="component" value="Unassembled WGS sequence"/>
</dbReference>
<dbReference type="Pfam" id="PF01250">
    <property type="entry name" value="Ribosomal_S6"/>
    <property type="match status" value="1"/>
</dbReference>
<evidence type="ECO:0000256" key="2">
    <source>
        <dbReference type="ARBA" id="ARBA00035170"/>
    </source>
</evidence>
<dbReference type="SUPFAM" id="SSF54995">
    <property type="entry name" value="Ribosomal protein S6"/>
    <property type="match status" value="1"/>
</dbReference>
<sequence length="150" mass="17257">MSLLARQNHLVSPGEQDLAAALKRVGTLLLDHGVVLLNLQNLGTRDLPYKVKKEEIFYYKGSYFVYKFTGSPAIFSKVKEVCDRDTDILKLGFVDVYKGDPKNCTLEEELLPPALRPSVKKLLEESKKHKGVSKPFYKHLKTWNYYDIYM</sequence>
<dbReference type="GO" id="GO:0070181">
    <property type="term" value="F:small ribosomal subunit rRNA binding"/>
    <property type="evidence" value="ECO:0007669"/>
    <property type="project" value="TreeGrafter"/>
</dbReference>
<organism evidence="4 5">
    <name type="scientific">Araneus ventricosus</name>
    <name type="common">Orbweaver spider</name>
    <name type="synonym">Epeira ventricosa</name>
    <dbReference type="NCBI Taxonomy" id="182803"/>
    <lineage>
        <taxon>Eukaryota</taxon>
        <taxon>Metazoa</taxon>
        <taxon>Ecdysozoa</taxon>
        <taxon>Arthropoda</taxon>
        <taxon>Chelicerata</taxon>
        <taxon>Arachnida</taxon>
        <taxon>Araneae</taxon>
        <taxon>Araneomorphae</taxon>
        <taxon>Entelegynae</taxon>
        <taxon>Araneoidea</taxon>
        <taxon>Araneidae</taxon>
        <taxon>Araneus</taxon>
    </lineage>
</organism>
<dbReference type="EMBL" id="BGPR01004019">
    <property type="protein sequence ID" value="GBM95005.1"/>
    <property type="molecule type" value="Genomic_DNA"/>
</dbReference>
<dbReference type="InterPro" id="IPR014717">
    <property type="entry name" value="Transl_elong_EF1B/ribsomal_bS6"/>
</dbReference>
<dbReference type="Gene3D" id="3.30.70.60">
    <property type="match status" value="1"/>
</dbReference>
<dbReference type="PANTHER" id="PTHR21011:SF1">
    <property type="entry name" value="SMALL RIBOSOMAL SUBUNIT PROTEIN BS6M"/>
    <property type="match status" value="1"/>
</dbReference>
<dbReference type="GO" id="GO:0003735">
    <property type="term" value="F:structural constituent of ribosome"/>
    <property type="evidence" value="ECO:0007669"/>
    <property type="project" value="InterPro"/>
</dbReference>
<dbReference type="AlphaFoldDB" id="A0A4Y2JZA1"/>
<dbReference type="GO" id="GO:0005763">
    <property type="term" value="C:mitochondrial small ribosomal subunit"/>
    <property type="evidence" value="ECO:0007669"/>
    <property type="project" value="TreeGrafter"/>
</dbReference>
<evidence type="ECO:0000256" key="1">
    <source>
        <dbReference type="ARBA" id="ARBA00009512"/>
    </source>
</evidence>
<dbReference type="GO" id="GO:0006412">
    <property type="term" value="P:translation"/>
    <property type="evidence" value="ECO:0007669"/>
    <property type="project" value="InterPro"/>
</dbReference>
<dbReference type="OrthoDB" id="268530at2759"/>
<protein>
    <recommendedName>
        <fullName evidence="2">Small ribosomal subunit protein bS6m</fullName>
    </recommendedName>
    <alternativeName>
        <fullName evidence="3">28S ribosomal protein S6, mitochondrial</fullName>
    </alternativeName>
</protein>
<accession>A0A4Y2JZA1</accession>
<dbReference type="PANTHER" id="PTHR21011">
    <property type="entry name" value="MITOCHONDRIAL 28S RIBOSOMAL PROTEIN S6"/>
    <property type="match status" value="1"/>
</dbReference>
<gene>
    <name evidence="4" type="ORF">AVEN_45170_1</name>
</gene>
<evidence type="ECO:0000256" key="3">
    <source>
        <dbReference type="ARBA" id="ARBA00035365"/>
    </source>
</evidence>
<evidence type="ECO:0000313" key="4">
    <source>
        <dbReference type="EMBL" id="GBM95005.1"/>
    </source>
</evidence>
<dbReference type="InterPro" id="IPR000529">
    <property type="entry name" value="Ribosomal_bS6"/>
</dbReference>
<proteinExistence type="inferred from homology"/>
<name>A0A4Y2JZA1_ARAVE</name>